<evidence type="ECO:0000313" key="2">
    <source>
        <dbReference type="Proteomes" id="UP000824540"/>
    </source>
</evidence>
<keyword evidence="2" id="KW-1185">Reference proteome</keyword>
<proteinExistence type="predicted"/>
<organism evidence="1 2">
    <name type="scientific">Albula glossodonta</name>
    <name type="common">roundjaw bonefish</name>
    <dbReference type="NCBI Taxonomy" id="121402"/>
    <lineage>
        <taxon>Eukaryota</taxon>
        <taxon>Metazoa</taxon>
        <taxon>Chordata</taxon>
        <taxon>Craniata</taxon>
        <taxon>Vertebrata</taxon>
        <taxon>Euteleostomi</taxon>
        <taxon>Actinopterygii</taxon>
        <taxon>Neopterygii</taxon>
        <taxon>Teleostei</taxon>
        <taxon>Albuliformes</taxon>
        <taxon>Albulidae</taxon>
        <taxon>Albula</taxon>
    </lineage>
</organism>
<reference evidence="1" key="1">
    <citation type="thesis" date="2021" institute="BYU ScholarsArchive" country="Provo, UT, USA">
        <title>Applications of and Algorithms for Genome Assembly and Genomic Analyses with an Emphasis on Marine Teleosts.</title>
        <authorList>
            <person name="Pickett B.D."/>
        </authorList>
    </citation>
    <scope>NUCLEOTIDE SEQUENCE</scope>
    <source>
        <strain evidence="1">HI-2016</strain>
    </source>
</reference>
<dbReference type="AlphaFoldDB" id="A0A8T2PFF2"/>
<name>A0A8T2PFF2_9TELE</name>
<gene>
    <name evidence="1" type="ORF">JZ751_025147</name>
</gene>
<protein>
    <submittedName>
        <fullName evidence="1">Uncharacterized protein</fullName>
    </submittedName>
</protein>
<sequence length="94" mass="10332">MRERILSCQYDGSAGSLCASWQCLEAPWGPPPSLAVQFVGSGTSLSGMEVELVGGRYRMSLGSTWWAAHCEMRILSFLAAPKWVELPCFLFVIC</sequence>
<dbReference type="EMBL" id="JAFBMS010000007">
    <property type="protein sequence ID" value="KAG9351255.1"/>
    <property type="molecule type" value="Genomic_DNA"/>
</dbReference>
<dbReference type="Proteomes" id="UP000824540">
    <property type="component" value="Unassembled WGS sequence"/>
</dbReference>
<evidence type="ECO:0000313" key="1">
    <source>
        <dbReference type="EMBL" id="KAG9351255.1"/>
    </source>
</evidence>
<dbReference type="OrthoDB" id="5593455at2759"/>
<accession>A0A8T2PFF2</accession>
<comment type="caution">
    <text evidence="1">The sequence shown here is derived from an EMBL/GenBank/DDBJ whole genome shotgun (WGS) entry which is preliminary data.</text>
</comment>